<gene>
    <name evidence="1" type="ORF">K8V85_06535</name>
</gene>
<dbReference type="AlphaFoldDB" id="A0A921GZW4"/>
<dbReference type="Proteomes" id="UP000706163">
    <property type="component" value="Unassembled WGS sequence"/>
</dbReference>
<organism evidence="1 2">
    <name type="scientific">Staphylococcus kloosii</name>
    <dbReference type="NCBI Taxonomy" id="29384"/>
    <lineage>
        <taxon>Bacteria</taxon>
        <taxon>Bacillati</taxon>
        <taxon>Bacillota</taxon>
        <taxon>Bacilli</taxon>
        <taxon>Bacillales</taxon>
        <taxon>Staphylococcaceae</taxon>
        <taxon>Staphylococcus</taxon>
    </lineage>
</organism>
<accession>A0A921GZW4</accession>
<dbReference type="Pfam" id="PF24692">
    <property type="entry name" value="DUF7659"/>
    <property type="match status" value="1"/>
</dbReference>
<evidence type="ECO:0000313" key="2">
    <source>
        <dbReference type="Proteomes" id="UP000706163"/>
    </source>
</evidence>
<protein>
    <submittedName>
        <fullName evidence="1">Uncharacterized protein</fullName>
    </submittedName>
</protein>
<dbReference type="RefSeq" id="WP_150821743.1">
    <property type="nucleotide sequence ID" value="NZ_DYVT01000071.1"/>
</dbReference>
<reference evidence="1" key="2">
    <citation type="submission" date="2021-09" db="EMBL/GenBank/DDBJ databases">
        <authorList>
            <person name="Gilroy R."/>
        </authorList>
    </citation>
    <scope>NUCLEOTIDE SEQUENCE</scope>
    <source>
        <strain evidence="1">CHK149-3286</strain>
    </source>
</reference>
<proteinExistence type="predicted"/>
<comment type="caution">
    <text evidence="1">The sequence shown here is derived from an EMBL/GenBank/DDBJ whole genome shotgun (WGS) entry which is preliminary data.</text>
</comment>
<evidence type="ECO:0000313" key="1">
    <source>
        <dbReference type="EMBL" id="HJF67951.1"/>
    </source>
</evidence>
<sequence length="141" mass="16470">MQTTYLDLRKEHSKELNSFPMFFAFDEKQFEEGLAKIGATKEDKLVHIGGGGYIKKDQLEAFKEMLERHNKQHQDNMVSDEDYTYHMVKYELANHEYLVSYDLEPTLEACNITKELLNANTNLKNTVNKAIKDYKAENDII</sequence>
<name>A0A921GZW4_9STAP</name>
<dbReference type="EMBL" id="DYVT01000071">
    <property type="protein sequence ID" value="HJF67951.1"/>
    <property type="molecule type" value="Genomic_DNA"/>
</dbReference>
<reference evidence="1" key="1">
    <citation type="journal article" date="2021" name="PeerJ">
        <title>Extensive microbial diversity within the chicken gut microbiome revealed by metagenomics and culture.</title>
        <authorList>
            <person name="Gilroy R."/>
            <person name="Ravi A."/>
            <person name="Getino M."/>
            <person name="Pursley I."/>
            <person name="Horton D.L."/>
            <person name="Alikhan N.F."/>
            <person name="Baker D."/>
            <person name="Gharbi K."/>
            <person name="Hall N."/>
            <person name="Watson M."/>
            <person name="Adriaenssens E.M."/>
            <person name="Foster-Nyarko E."/>
            <person name="Jarju S."/>
            <person name="Secka A."/>
            <person name="Antonio M."/>
            <person name="Oren A."/>
            <person name="Chaudhuri R.R."/>
            <person name="La Ragione R."/>
            <person name="Hildebrand F."/>
            <person name="Pallen M.J."/>
        </authorList>
    </citation>
    <scope>NUCLEOTIDE SEQUENCE</scope>
    <source>
        <strain evidence="1">CHK149-3286</strain>
    </source>
</reference>
<dbReference type="InterPro" id="IPR056076">
    <property type="entry name" value="DUF7659"/>
</dbReference>